<gene>
    <name evidence="17" type="ORF">NUTIK01_33080</name>
</gene>
<evidence type="ECO:0000256" key="16">
    <source>
        <dbReference type="SAM" id="MobiDB-lite"/>
    </source>
</evidence>
<evidence type="ECO:0000256" key="10">
    <source>
        <dbReference type="ARBA" id="ARBA00022837"/>
    </source>
</evidence>
<keyword evidence="18" id="KW-1185">Reference proteome</keyword>
<evidence type="ECO:0000256" key="13">
    <source>
        <dbReference type="ARBA" id="ARBA00023136"/>
    </source>
</evidence>
<evidence type="ECO:0000256" key="15">
    <source>
        <dbReference type="RuleBase" id="RU366027"/>
    </source>
</evidence>
<dbReference type="PANTHER" id="PTHR40457">
    <property type="entry name" value="PHOSPHOLIPASE A1"/>
    <property type="match status" value="1"/>
</dbReference>
<keyword evidence="13" id="KW-0472">Membrane</keyword>
<dbReference type="Gene3D" id="2.40.230.10">
    <property type="entry name" value="Phospholipase A1"/>
    <property type="match status" value="1"/>
</dbReference>
<dbReference type="Proteomes" id="UP001187221">
    <property type="component" value="Unassembled WGS sequence"/>
</dbReference>
<feature type="chain" id="PRO_5044994821" description="Phospholipase A1" evidence="15">
    <location>
        <begin position="28"/>
        <end position="439"/>
    </location>
</feature>
<evidence type="ECO:0000256" key="5">
    <source>
        <dbReference type="ARBA" id="ARBA00022452"/>
    </source>
</evidence>
<evidence type="ECO:0000256" key="2">
    <source>
        <dbReference type="ARBA" id="ARBA00001604"/>
    </source>
</evidence>
<evidence type="ECO:0000256" key="12">
    <source>
        <dbReference type="ARBA" id="ARBA00023098"/>
    </source>
</evidence>
<evidence type="ECO:0000256" key="11">
    <source>
        <dbReference type="ARBA" id="ARBA00022963"/>
    </source>
</evidence>
<keyword evidence="7 15" id="KW-0479">Metal-binding</keyword>
<comment type="catalytic activity">
    <reaction evidence="1 15">
        <text>a 1,2-diacyl-sn-glycero-3-phosphocholine + H2O = a 2-acyl-sn-glycero-3-phosphocholine + a fatty acid + H(+)</text>
        <dbReference type="Rhea" id="RHEA:18689"/>
        <dbReference type="ChEBI" id="CHEBI:15377"/>
        <dbReference type="ChEBI" id="CHEBI:15378"/>
        <dbReference type="ChEBI" id="CHEBI:28868"/>
        <dbReference type="ChEBI" id="CHEBI:57643"/>
        <dbReference type="ChEBI" id="CHEBI:57875"/>
        <dbReference type="EC" id="3.1.1.32"/>
    </reaction>
</comment>
<dbReference type="EC" id="3.1.1.32" evidence="15"/>
<keyword evidence="9 15" id="KW-0378">Hydrolase</keyword>
<dbReference type="RefSeq" id="WP_317976255.1">
    <property type="nucleotide sequence ID" value="NZ_BTFW01000003.1"/>
</dbReference>
<comment type="catalytic activity">
    <reaction evidence="2 15">
        <text>a 1,2-diacyl-sn-glycero-3-phosphocholine + H2O = a 1-acyl-sn-glycero-3-phosphocholine + a fatty acid + H(+)</text>
        <dbReference type="Rhea" id="RHEA:15801"/>
        <dbReference type="ChEBI" id="CHEBI:15377"/>
        <dbReference type="ChEBI" id="CHEBI:15378"/>
        <dbReference type="ChEBI" id="CHEBI:28868"/>
        <dbReference type="ChEBI" id="CHEBI:57643"/>
        <dbReference type="ChEBI" id="CHEBI:58168"/>
        <dbReference type="EC" id="3.1.1.4"/>
    </reaction>
</comment>
<keyword evidence="11 15" id="KW-0442">Lipid degradation</keyword>
<dbReference type="InterPro" id="IPR003187">
    <property type="entry name" value="PLipase_A1"/>
</dbReference>
<evidence type="ECO:0000256" key="9">
    <source>
        <dbReference type="ARBA" id="ARBA00022801"/>
    </source>
</evidence>
<organism evidence="17 18">
    <name type="scientific">Novosphingobium pituita</name>
    <dbReference type="NCBI Taxonomy" id="3056842"/>
    <lineage>
        <taxon>Bacteria</taxon>
        <taxon>Pseudomonadati</taxon>
        <taxon>Pseudomonadota</taxon>
        <taxon>Alphaproteobacteria</taxon>
        <taxon>Sphingomonadales</taxon>
        <taxon>Sphingomonadaceae</taxon>
        <taxon>Novosphingobium</taxon>
    </lineage>
</organism>
<dbReference type="Pfam" id="PF02253">
    <property type="entry name" value="PLA1"/>
    <property type="match status" value="1"/>
</dbReference>
<evidence type="ECO:0000256" key="6">
    <source>
        <dbReference type="ARBA" id="ARBA00022692"/>
    </source>
</evidence>
<evidence type="ECO:0000256" key="1">
    <source>
        <dbReference type="ARBA" id="ARBA00000111"/>
    </source>
</evidence>
<keyword evidence="12 15" id="KW-0443">Lipid metabolism</keyword>
<feature type="signal peptide" evidence="15">
    <location>
        <begin position="1"/>
        <end position="27"/>
    </location>
</feature>
<comment type="function">
    <text evidence="15">Hydrolysis of phosphatidylcholine with phospholipase A2 (EC 3.1.1.4) and phospholipase A1 (EC 3.1.1.32) activities.</text>
</comment>
<keyword evidence="8 15" id="KW-0732">Signal</keyword>
<name>A0ABQ6PDW0_9SPHN</name>
<comment type="caution">
    <text evidence="17">The sequence shown here is derived from an EMBL/GenBank/DDBJ whole genome shotgun (WGS) entry which is preliminary data.</text>
</comment>
<keyword evidence="6" id="KW-0812">Transmembrane</keyword>
<evidence type="ECO:0000256" key="7">
    <source>
        <dbReference type="ARBA" id="ARBA00022723"/>
    </source>
</evidence>
<keyword evidence="14 15" id="KW-0998">Cell outer membrane</keyword>
<feature type="region of interest" description="Disordered" evidence="16">
    <location>
        <begin position="177"/>
        <end position="197"/>
    </location>
</feature>
<dbReference type="SUPFAM" id="SSF56931">
    <property type="entry name" value="Outer membrane phospholipase A (OMPLA)"/>
    <property type="match status" value="1"/>
</dbReference>
<sequence>MVFFSLKTRATGFVSLALAAMPGTAMAASHIEVLVGGALRQTEDDGAARSETGRDSVIVDLRLLNTGEQADSIILPDRIEARVADSDGPHTVMLVRADTAGSTLAIAAHQFAAARYRLSGHEAKVGAMLTIPAWSTQTVLIEAPAALPVAPPTRLAGNEPPLPEQTTALAQAAAPAPSTDVLPVSEPARQPAPPPTDERVGNAFLDNLSVYQPIYAVYGPGTDARLQISFKYKLFGSSAVGKGPADWRQGLHFAYTQRMLWDLSAASSPFHNIDFQPELIYITPSFVLNNGIALGGQVGLRHESNGRDGTASRSINSFYLAPMAAIPLGSGYRMTVSPRVSVYIGDKSDNPDIIRYRGNAGLFWEIGKDDGLRLSTTARLNFATGKGAFNADVSYPLPRLLGGGPDFYLYLQTFTGYGENLLDYNRYTSRVRIGLALVR</sequence>
<keyword evidence="5" id="KW-1134">Transmembrane beta strand</keyword>
<dbReference type="EC" id="3.1.1.4" evidence="15"/>
<dbReference type="EMBL" id="BTFW01000003">
    <property type="protein sequence ID" value="GMM62531.1"/>
    <property type="molecule type" value="Genomic_DNA"/>
</dbReference>
<reference evidence="17 18" key="1">
    <citation type="submission" date="2023-06" db="EMBL/GenBank/DDBJ databases">
        <title>Draft genome sequence of Novosphingobium sp. strain IK01.</title>
        <authorList>
            <person name="Hatamoto M."/>
            <person name="Ikarashi T."/>
            <person name="Yamaguchi T."/>
        </authorList>
    </citation>
    <scope>NUCLEOTIDE SEQUENCE [LARGE SCALE GENOMIC DNA]</scope>
    <source>
        <strain evidence="17 18">IK01</strain>
    </source>
</reference>
<dbReference type="InterPro" id="IPR036541">
    <property type="entry name" value="PLipase_A1_sf"/>
</dbReference>
<evidence type="ECO:0000256" key="3">
    <source>
        <dbReference type="ARBA" id="ARBA00010525"/>
    </source>
</evidence>
<evidence type="ECO:0000313" key="18">
    <source>
        <dbReference type="Proteomes" id="UP001187221"/>
    </source>
</evidence>
<evidence type="ECO:0000313" key="17">
    <source>
        <dbReference type="EMBL" id="GMM62531.1"/>
    </source>
</evidence>
<evidence type="ECO:0000256" key="4">
    <source>
        <dbReference type="ARBA" id="ARBA00011702"/>
    </source>
</evidence>
<comment type="similarity">
    <text evidence="3 15">Belongs to the phospholipase A1 family.</text>
</comment>
<keyword evidence="10 15" id="KW-0106">Calcium</keyword>
<comment type="subcellular location">
    <subcellularLocation>
        <location evidence="15">Cell outer membrane</location>
        <topology evidence="15">Multi-pass membrane protein</topology>
    </subcellularLocation>
    <text evidence="15">One of the very few enzymes located there.</text>
</comment>
<dbReference type="PANTHER" id="PTHR40457:SF1">
    <property type="entry name" value="PHOSPHOLIPASE A1"/>
    <property type="match status" value="1"/>
</dbReference>
<accession>A0ABQ6PDW0</accession>
<comment type="cofactor">
    <cofactor evidence="15">
        <name>Ca(2+)</name>
        <dbReference type="ChEBI" id="CHEBI:29108"/>
    </cofactor>
    <text evidence="15">Binds 1 Ca(2+) ion per monomer. In the dimeric form the Ca(2+) is bound by different amino acids with binding of each Ca(2+) shared with ligands coming from each monomer. The Ca(2+) ion may have a role in catalysis.</text>
</comment>
<protein>
    <recommendedName>
        <fullName evidence="15">Phospholipase A1</fullName>
        <ecNumber evidence="15">3.1.1.32</ecNumber>
        <ecNumber evidence="15">3.1.1.4</ecNumber>
    </recommendedName>
    <alternativeName>
        <fullName evidence="15">Phosphatidylcholine 1-acylhydrolase</fullName>
    </alternativeName>
</protein>
<dbReference type="PRINTS" id="PR01486">
    <property type="entry name" value="PHPHLIPASEA1"/>
</dbReference>
<evidence type="ECO:0000256" key="8">
    <source>
        <dbReference type="ARBA" id="ARBA00022729"/>
    </source>
</evidence>
<proteinExistence type="inferred from homology"/>
<comment type="subunit">
    <text evidence="4 15">Homodimer; dimerization is reversible, and the dimeric form is the active one.</text>
</comment>
<evidence type="ECO:0000256" key="14">
    <source>
        <dbReference type="ARBA" id="ARBA00023237"/>
    </source>
</evidence>